<dbReference type="InterPro" id="IPR022684">
    <property type="entry name" value="Calpain_cysteine_protease"/>
</dbReference>
<evidence type="ECO:0000313" key="4">
    <source>
        <dbReference type="Proteomes" id="UP001208570"/>
    </source>
</evidence>
<feature type="region of interest" description="Disordered" evidence="2">
    <location>
        <begin position="29"/>
        <end position="48"/>
    </location>
</feature>
<sequence length="244" mass="27280">MTSYSQKTTRTVYYSHGGPGQNQVMETTVRSGGDGATTETHRTTYSSDEPGLFLDSNFGGLNINASGFGPGRFTSSIAKPLNLRYSRGWSSKKDNSTRRGLAPMKLKGKTYAEIKQQCLAEGRLFEDPDFPAQNSSIFYSEMPARSFVWKRPPTETGKDRIGVFETGETRIGVAGLTKSTSPKWELSELIRIGRLTSPKRSEHERRRRQNKIVQTSPIIVQANVLQYCQFVGKRRLCEALARPT</sequence>
<organism evidence="3 4">
    <name type="scientific">Paralvinella palmiformis</name>
    <dbReference type="NCBI Taxonomy" id="53620"/>
    <lineage>
        <taxon>Eukaryota</taxon>
        <taxon>Metazoa</taxon>
        <taxon>Spiralia</taxon>
        <taxon>Lophotrochozoa</taxon>
        <taxon>Annelida</taxon>
        <taxon>Polychaeta</taxon>
        <taxon>Sedentaria</taxon>
        <taxon>Canalipalpata</taxon>
        <taxon>Terebellida</taxon>
        <taxon>Terebelliformia</taxon>
        <taxon>Alvinellidae</taxon>
        <taxon>Paralvinella</taxon>
    </lineage>
</organism>
<dbReference type="EMBL" id="JAODUP010000089">
    <property type="protein sequence ID" value="KAK2162947.1"/>
    <property type="molecule type" value="Genomic_DNA"/>
</dbReference>
<proteinExistence type="inferred from homology"/>
<protein>
    <recommendedName>
        <fullName evidence="5">Calpain catalytic domain-containing protein</fullName>
    </recommendedName>
</protein>
<reference evidence="3" key="1">
    <citation type="journal article" date="2023" name="Mol. Biol. Evol.">
        <title>Third-Generation Sequencing Reveals the Adaptive Role of the Epigenome in Three Deep-Sea Polychaetes.</title>
        <authorList>
            <person name="Perez M."/>
            <person name="Aroh O."/>
            <person name="Sun Y."/>
            <person name="Lan Y."/>
            <person name="Juniper S.K."/>
            <person name="Young C.R."/>
            <person name="Angers B."/>
            <person name="Qian P.Y."/>
        </authorList>
    </citation>
    <scope>NUCLEOTIDE SEQUENCE</scope>
    <source>
        <strain evidence="3">P08H-3</strain>
    </source>
</reference>
<dbReference type="PRINTS" id="PR00704">
    <property type="entry name" value="CALPAIN"/>
</dbReference>
<name>A0AAD9K1C6_9ANNE</name>
<gene>
    <name evidence="3" type="ORF">LSH36_89g07060</name>
</gene>
<dbReference type="InterPro" id="IPR038765">
    <property type="entry name" value="Papain-like_cys_pep_sf"/>
</dbReference>
<dbReference type="GO" id="GO:0006508">
    <property type="term" value="P:proteolysis"/>
    <property type="evidence" value="ECO:0007669"/>
    <property type="project" value="InterPro"/>
</dbReference>
<dbReference type="Proteomes" id="UP001208570">
    <property type="component" value="Unassembled WGS sequence"/>
</dbReference>
<feature type="compositionally biased region" description="Polar residues" evidence="2">
    <location>
        <begin position="1"/>
        <end position="12"/>
    </location>
</feature>
<evidence type="ECO:0000256" key="2">
    <source>
        <dbReference type="SAM" id="MobiDB-lite"/>
    </source>
</evidence>
<dbReference type="SUPFAM" id="SSF54001">
    <property type="entry name" value="Cysteine proteinases"/>
    <property type="match status" value="1"/>
</dbReference>
<accession>A0AAD9K1C6</accession>
<evidence type="ECO:0000256" key="1">
    <source>
        <dbReference type="ARBA" id="ARBA00007623"/>
    </source>
</evidence>
<dbReference type="AlphaFoldDB" id="A0AAD9K1C6"/>
<keyword evidence="4" id="KW-1185">Reference proteome</keyword>
<feature type="region of interest" description="Disordered" evidence="2">
    <location>
        <begin position="1"/>
        <end position="24"/>
    </location>
</feature>
<evidence type="ECO:0008006" key="5">
    <source>
        <dbReference type="Google" id="ProtNLM"/>
    </source>
</evidence>
<evidence type="ECO:0000313" key="3">
    <source>
        <dbReference type="EMBL" id="KAK2162947.1"/>
    </source>
</evidence>
<comment type="similarity">
    <text evidence="1">Belongs to the peptidase C2 family.</text>
</comment>
<comment type="caution">
    <text evidence="3">The sequence shown here is derived from an EMBL/GenBank/DDBJ whole genome shotgun (WGS) entry which is preliminary data.</text>
</comment>
<dbReference type="GO" id="GO:0004198">
    <property type="term" value="F:calcium-dependent cysteine-type endopeptidase activity"/>
    <property type="evidence" value="ECO:0007669"/>
    <property type="project" value="InterPro"/>
</dbReference>